<comment type="caution">
    <text evidence="2">The sequence shown here is derived from an EMBL/GenBank/DDBJ whole genome shotgun (WGS) entry which is preliminary data.</text>
</comment>
<proteinExistence type="predicted"/>
<evidence type="ECO:0000313" key="2">
    <source>
        <dbReference type="EMBL" id="KOB74322.1"/>
    </source>
</evidence>
<keyword evidence="3" id="KW-1185">Reference proteome</keyword>
<organism evidence="2 3">
    <name type="scientific">Operophtera brumata</name>
    <name type="common">Winter moth</name>
    <name type="synonym">Phalaena brumata</name>
    <dbReference type="NCBI Taxonomy" id="104452"/>
    <lineage>
        <taxon>Eukaryota</taxon>
        <taxon>Metazoa</taxon>
        <taxon>Ecdysozoa</taxon>
        <taxon>Arthropoda</taxon>
        <taxon>Hexapoda</taxon>
        <taxon>Insecta</taxon>
        <taxon>Pterygota</taxon>
        <taxon>Neoptera</taxon>
        <taxon>Endopterygota</taxon>
        <taxon>Lepidoptera</taxon>
        <taxon>Glossata</taxon>
        <taxon>Ditrysia</taxon>
        <taxon>Geometroidea</taxon>
        <taxon>Geometridae</taxon>
        <taxon>Larentiinae</taxon>
        <taxon>Operophtera</taxon>
    </lineage>
</organism>
<accession>A0A0L7LFT4</accession>
<dbReference type="Proteomes" id="UP000037510">
    <property type="component" value="Unassembled WGS sequence"/>
</dbReference>
<protein>
    <submittedName>
        <fullName evidence="2">Calcium/calmodulin-dependent 3',5'-cyclic nucleotide phosphodiesterase 1C</fullName>
    </submittedName>
</protein>
<evidence type="ECO:0000256" key="1">
    <source>
        <dbReference type="SAM" id="MobiDB-lite"/>
    </source>
</evidence>
<evidence type="ECO:0000313" key="3">
    <source>
        <dbReference type="Proteomes" id="UP000037510"/>
    </source>
</evidence>
<dbReference type="AlphaFoldDB" id="A0A0L7LFT4"/>
<name>A0A0L7LFT4_OPEBR</name>
<dbReference type="EMBL" id="JTDY01001276">
    <property type="protein sequence ID" value="KOB74322.1"/>
    <property type="molecule type" value="Genomic_DNA"/>
</dbReference>
<reference evidence="2 3" key="1">
    <citation type="journal article" date="2015" name="Genome Biol. Evol.">
        <title>The genome of winter moth (Operophtera brumata) provides a genomic perspective on sexual dimorphism and phenology.</title>
        <authorList>
            <person name="Derks M.F."/>
            <person name="Smit S."/>
            <person name="Salis L."/>
            <person name="Schijlen E."/>
            <person name="Bossers A."/>
            <person name="Mateman C."/>
            <person name="Pijl A.S."/>
            <person name="de Ridder D."/>
            <person name="Groenen M.A."/>
            <person name="Visser M.E."/>
            <person name="Megens H.J."/>
        </authorList>
    </citation>
    <scope>NUCLEOTIDE SEQUENCE [LARGE SCALE GENOMIC DNA]</scope>
    <source>
        <strain evidence="2">WM2013NL</strain>
        <tissue evidence="2">Head and thorax</tissue>
    </source>
</reference>
<sequence>MCLSTEQGALTIVRRSSSRGKTERESCSTPTDEQLDQLDLDTEHLPAVDTPDACDKAALSKLEVALFIANCSYMA</sequence>
<feature type="region of interest" description="Disordered" evidence="1">
    <location>
        <begin position="13"/>
        <end position="34"/>
    </location>
</feature>
<gene>
    <name evidence="2" type="ORF">OBRU01_09610</name>
</gene>